<protein>
    <submittedName>
        <fullName evidence="2">Uncharacterized protein</fullName>
    </submittedName>
</protein>
<accession>A0ABR1MCB5</accession>
<feature type="compositionally biased region" description="Basic and acidic residues" evidence="1">
    <location>
        <begin position="52"/>
        <end position="68"/>
    </location>
</feature>
<name>A0ABR1MCB5_9PEZI</name>
<reference evidence="2 3" key="1">
    <citation type="submission" date="2024-04" db="EMBL/GenBank/DDBJ databases">
        <title>Phyllosticta paracitricarpa is synonymous to the EU quarantine fungus P. citricarpa based on phylogenomic analyses.</title>
        <authorList>
            <consortium name="Lawrence Berkeley National Laboratory"/>
            <person name="Van ingen-buijs V.A."/>
            <person name="Van westerhoven A.C."/>
            <person name="Haridas S."/>
            <person name="Skiadas P."/>
            <person name="Martin F."/>
            <person name="Groenewald J.Z."/>
            <person name="Crous P.W."/>
            <person name="Seidl M.F."/>
        </authorList>
    </citation>
    <scope>NUCLEOTIDE SEQUENCE [LARGE SCALE GENOMIC DNA]</scope>
    <source>
        <strain evidence="2 3">CPC 17464</strain>
    </source>
</reference>
<dbReference type="Proteomes" id="UP001360953">
    <property type="component" value="Unassembled WGS sequence"/>
</dbReference>
<feature type="region of interest" description="Disordered" evidence="1">
    <location>
        <begin position="38"/>
        <end position="151"/>
    </location>
</feature>
<dbReference type="RefSeq" id="XP_066659690.1">
    <property type="nucleotide sequence ID" value="XM_066802691.1"/>
</dbReference>
<dbReference type="GeneID" id="92035597"/>
<evidence type="ECO:0000256" key="1">
    <source>
        <dbReference type="SAM" id="MobiDB-lite"/>
    </source>
</evidence>
<comment type="caution">
    <text evidence="2">The sequence shown here is derived from an EMBL/GenBank/DDBJ whole genome shotgun (WGS) entry which is preliminary data.</text>
</comment>
<evidence type="ECO:0000313" key="3">
    <source>
        <dbReference type="Proteomes" id="UP001360953"/>
    </source>
</evidence>
<gene>
    <name evidence="2" type="ORF">J3D65DRAFT_663704</name>
</gene>
<proteinExistence type="predicted"/>
<keyword evidence="3" id="KW-1185">Reference proteome</keyword>
<organism evidence="2 3">
    <name type="scientific">Phyllosticta citribraziliensis</name>
    <dbReference type="NCBI Taxonomy" id="989973"/>
    <lineage>
        <taxon>Eukaryota</taxon>
        <taxon>Fungi</taxon>
        <taxon>Dikarya</taxon>
        <taxon>Ascomycota</taxon>
        <taxon>Pezizomycotina</taxon>
        <taxon>Dothideomycetes</taxon>
        <taxon>Dothideomycetes incertae sedis</taxon>
        <taxon>Botryosphaeriales</taxon>
        <taxon>Phyllostictaceae</taxon>
        <taxon>Phyllosticta</taxon>
    </lineage>
</organism>
<evidence type="ECO:0000313" key="2">
    <source>
        <dbReference type="EMBL" id="KAK7544455.1"/>
    </source>
</evidence>
<dbReference type="EMBL" id="JBBPEH010000001">
    <property type="protein sequence ID" value="KAK7544455.1"/>
    <property type="molecule type" value="Genomic_DNA"/>
</dbReference>
<sequence>MPSWRAQDKAELLQHTVDLARVTMTKGFYHEISKRMGGRFSPEGIRQQFIKMHKEYKGGSLKTEERVNPPKSSPAKGTSPVRGGGKRKRDASNLTPSPSPTGEKMKTLIRSLPPRKCPRKSYIESDIDGSVTESDTGKKPSKSKSKARMNGFSADMLDKIKYEDEEMEFEIDGVPS</sequence>